<dbReference type="EMBL" id="JANX01000057">
    <property type="protein sequence ID" value="KGM34958.1"/>
    <property type="molecule type" value="Genomic_DNA"/>
</dbReference>
<evidence type="ECO:0000256" key="2">
    <source>
        <dbReference type="ARBA" id="ARBA00022448"/>
    </source>
</evidence>
<sequence>MLLWSDRGRAAAWALTALIVGVLYVAPLAVILMAAFSGQWNGVLPSHPTLRHVADAVSGPSAEQIWASLVTGAVASLIALAAGTWAALALRPLAGRLRRILDLVFFLPSAVPSVSVGLGVLVAYSQPPLLLNGTVAIVLVVHLVLISAFAFGNVSAGLSRLAPEFEQVAESLGARPGFRLRHVTLPLLMPYLLAAFSLSFALSMGELGATVMVYPPGWVTLPVGIFALTDRGDVFQGAALTVVLILVTLAVLGAMSLVPRRAAPGR</sequence>
<dbReference type="PROSITE" id="PS50928">
    <property type="entry name" value="ABC_TM1"/>
    <property type="match status" value="1"/>
</dbReference>
<dbReference type="GO" id="GO:0005886">
    <property type="term" value="C:plasma membrane"/>
    <property type="evidence" value="ECO:0007669"/>
    <property type="project" value="UniProtKB-SubCell"/>
</dbReference>
<comment type="similarity">
    <text evidence="8">Belongs to the binding-protein-dependent transport system permease family.</text>
</comment>
<comment type="subcellular location">
    <subcellularLocation>
        <location evidence="1">Cell inner membrane</location>
        <topology evidence="1">Multi-pass membrane protein</topology>
    </subcellularLocation>
    <subcellularLocation>
        <location evidence="8">Cell membrane</location>
        <topology evidence="8">Multi-pass membrane protein</topology>
    </subcellularLocation>
</comment>
<dbReference type="InterPro" id="IPR000515">
    <property type="entry name" value="MetI-like"/>
</dbReference>
<feature type="transmembrane region" description="Helical" evidence="8">
    <location>
        <begin position="12"/>
        <end position="36"/>
    </location>
</feature>
<dbReference type="CDD" id="cd06261">
    <property type="entry name" value="TM_PBP2"/>
    <property type="match status" value="1"/>
</dbReference>
<reference evidence="10 11" key="1">
    <citation type="submission" date="2014-01" db="EMBL/GenBank/DDBJ databases">
        <title>Genome sequence determination for a cystic fibrosis isolate, Inquilinus limosus.</title>
        <authorList>
            <person name="Pino M."/>
            <person name="Di Conza J."/>
            <person name="Gutkind G."/>
        </authorList>
    </citation>
    <scope>NUCLEOTIDE SEQUENCE [LARGE SCALE GENOMIC DNA]</scope>
    <source>
        <strain evidence="10 11">MP06</strain>
    </source>
</reference>
<dbReference type="RefSeq" id="WP_034833637.1">
    <property type="nucleotide sequence ID" value="NZ_JANX01000057.1"/>
</dbReference>
<evidence type="ECO:0000259" key="9">
    <source>
        <dbReference type="PROSITE" id="PS50928"/>
    </source>
</evidence>
<organism evidence="10 11">
    <name type="scientific">Inquilinus limosus MP06</name>
    <dbReference type="NCBI Taxonomy" id="1398085"/>
    <lineage>
        <taxon>Bacteria</taxon>
        <taxon>Pseudomonadati</taxon>
        <taxon>Pseudomonadota</taxon>
        <taxon>Alphaproteobacteria</taxon>
        <taxon>Rhodospirillales</taxon>
        <taxon>Rhodospirillaceae</taxon>
        <taxon>Inquilinus</taxon>
    </lineage>
</organism>
<dbReference type="Pfam" id="PF00528">
    <property type="entry name" value="BPD_transp_1"/>
    <property type="match status" value="1"/>
</dbReference>
<keyword evidence="2 8" id="KW-0813">Transport</keyword>
<evidence type="ECO:0000313" key="10">
    <source>
        <dbReference type="EMBL" id="KGM34958.1"/>
    </source>
</evidence>
<evidence type="ECO:0000313" key="11">
    <source>
        <dbReference type="Proteomes" id="UP000029995"/>
    </source>
</evidence>
<dbReference type="Proteomes" id="UP000029995">
    <property type="component" value="Unassembled WGS sequence"/>
</dbReference>
<accession>A0A0A0DAP8</accession>
<dbReference type="Gene3D" id="1.10.3720.10">
    <property type="entry name" value="MetI-like"/>
    <property type="match status" value="1"/>
</dbReference>
<evidence type="ECO:0000256" key="5">
    <source>
        <dbReference type="ARBA" id="ARBA00022692"/>
    </source>
</evidence>
<comment type="caution">
    <text evidence="10">The sequence shown here is derived from an EMBL/GenBank/DDBJ whole genome shotgun (WGS) entry which is preliminary data.</text>
</comment>
<keyword evidence="6 8" id="KW-1133">Transmembrane helix</keyword>
<dbReference type="SUPFAM" id="SSF161098">
    <property type="entry name" value="MetI-like"/>
    <property type="match status" value="1"/>
</dbReference>
<keyword evidence="3" id="KW-1003">Cell membrane</keyword>
<feature type="transmembrane region" description="Helical" evidence="8">
    <location>
        <begin position="188"/>
        <end position="214"/>
    </location>
</feature>
<dbReference type="AlphaFoldDB" id="A0A0A0DAP8"/>
<feature type="transmembrane region" description="Helical" evidence="8">
    <location>
        <begin position="234"/>
        <end position="258"/>
    </location>
</feature>
<evidence type="ECO:0000256" key="1">
    <source>
        <dbReference type="ARBA" id="ARBA00004429"/>
    </source>
</evidence>
<evidence type="ECO:0000256" key="7">
    <source>
        <dbReference type="ARBA" id="ARBA00023136"/>
    </source>
</evidence>
<feature type="transmembrane region" description="Helical" evidence="8">
    <location>
        <begin position="100"/>
        <end position="124"/>
    </location>
</feature>
<protein>
    <submittedName>
        <fullName evidence="10">Phosphonate ABC transporter permease</fullName>
    </submittedName>
</protein>
<keyword evidence="4" id="KW-0997">Cell inner membrane</keyword>
<dbReference type="PANTHER" id="PTHR43357">
    <property type="entry name" value="INNER MEMBRANE ABC TRANSPORTER PERMEASE PROTEIN YDCV"/>
    <property type="match status" value="1"/>
</dbReference>
<feature type="transmembrane region" description="Helical" evidence="8">
    <location>
        <begin position="65"/>
        <end position="88"/>
    </location>
</feature>
<dbReference type="InterPro" id="IPR035906">
    <property type="entry name" value="MetI-like_sf"/>
</dbReference>
<evidence type="ECO:0000256" key="3">
    <source>
        <dbReference type="ARBA" id="ARBA00022475"/>
    </source>
</evidence>
<name>A0A0A0DAP8_9PROT</name>
<dbReference type="PANTHER" id="PTHR43357:SF4">
    <property type="entry name" value="INNER MEMBRANE ABC TRANSPORTER PERMEASE PROTEIN YDCV"/>
    <property type="match status" value="1"/>
</dbReference>
<evidence type="ECO:0000256" key="8">
    <source>
        <dbReference type="RuleBase" id="RU363032"/>
    </source>
</evidence>
<dbReference type="GO" id="GO:0055085">
    <property type="term" value="P:transmembrane transport"/>
    <property type="evidence" value="ECO:0007669"/>
    <property type="project" value="InterPro"/>
</dbReference>
<gene>
    <name evidence="10" type="ORF">P409_07235</name>
</gene>
<keyword evidence="5 8" id="KW-0812">Transmembrane</keyword>
<evidence type="ECO:0000256" key="6">
    <source>
        <dbReference type="ARBA" id="ARBA00022989"/>
    </source>
</evidence>
<feature type="transmembrane region" description="Helical" evidence="8">
    <location>
        <begin position="130"/>
        <end position="151"/>
    </location>
</feature>
<keyword evidence="7 8" id="KW-0472">Membrane</keyword>
<feature type="domain" description="ABC transmembrane type-1" evidence="9">
    <location>
        <begin position="65"/>
        <end position="253"/>
    </location>
</feature>
<evidence type="ECO:0000256" key="4">
    <source>
        <dbReference type="ARBA" id="ARBA00022519"/>
    </source>
</evidence>
<dbReference type="OrthoDB" id="9815533at2"/>
<proteinExistence type="inferred from homology"/>